<feature type="transmembrane region" description="Helical" evidence="1">
    <location>
        <begin position="37"/>
        <end position="59"/>
    </location>
</feature>
<dbReference type="EMBL" id="JBITGY010000003">
    <property type="protein sequence ID" value="MFI6497912.1"/>
    <property type="molecule type" value="Genomic_DNA"/>
</dbReference>
<proteinExistence type="predicted"/>
<dbReference type="RefSeq" id="WP_397081162.1">
    <property type="nucleotide sequence ID" value="NZ_JBITGY010000003.1"/>
</dbReference>
<reference evidence="2 3" key="1">
    <citation type="submission" date="2024-10" db="EMBL/GenBank/DDBJ databases">
        <title>The Natural Products Discovery Center: Release of the First 8490 Sequenced Strains for Exploring Actinobacteria Biosynthetic Diversity.</title>
        <authorList>
            <person name="Kalkreuter E."/>
            <person name="Kautsar S.A."/>
            <person name="Yang D."/>
            <person name="Bader C.D."/>
            <person name="Teijaro C.N."/>
            <person name="Fluegel L."/>
            <person name="Davis C.M."/>
            <person name="Simpson J.R."/>
            <person name="Lauterbach L."/>
            <person name="Steele A.D."/>
            <person name="Gui C."/>
            <person name="Meng S."/>
            <person name="Li G."/>
            <person name="Viehrig K."/>
            <person name="Ye F."/>
            <person name="Su P."/>
            <person name="Kiefer A.F."/>
            <person name="Nichols A."/>
            <person name="Cepeda A.J."/>
            <person name="Yan W."/>
            <person name="Fan B."/>
            <person name="Jiang Y."/>
            <person name="Adhikari A."/>
            <person name="Zheng C.-J."/>
            <person name="Schuster L."/>
            <person name="Cowan T.M."/>
            <person name="Smanski M.J."/>
            <person name="Chevrette M.G."/>
            <person name="De Carvalho L.P.S."/>
            <person name="Shen B."/>
        </authorList>
    </citation>
    <scope>NUCLEOTIDE SEQUENCE [LARGE SCALE GENOMIC DNA]</scope>
    <source>
        <strain evidence="2 3">NPDC050545</strain>
    </source>
</reference>
<evidence type="ECO:0000256" key="1">
    <source>
        <dbReference type="SAM" id="Phobius"/>
    </source>
</evidence>
<keyword evidence="1" id="KW-1133">Transmembrane helix</keyword>
<dbReference type="Proteomes" id="UP001612741">
    <property type="component" value="Unassembled WGS sequence"/>
</dbReference>
<organism evidence="2 3">
    <name type="scientific">Nonomuraea typhae</name>
    <dbReference type="NCBI Taxonomy" id="2603600"/>
    <lineage>
        <taxon>Bacteria</taxon>
        <taxon>Bacillati</taxon>
        <taxon>Actinomycetota</taxon>
        <taxon>Actinomycetes</taxon>
        <taxon>Streptosporangiales</taxon>
        <taxon>Streptosporangiaceae</taxon>
        <taxon>Nonomuraea</taxon>
    </lineage>
</organism>
<keyword evidence="1" id="KW-0472">Membrane</keyword>
<gene>
    <name evidence="2" type="ORF">ACIBG2_11030</name>
</gene>
<keyword evidence="1" id="KW-0812">Transmembrane</keyword>
<comment type="caution">
    <text evidence="2">The sequence shown here is derived from an EMBL/GenBank/DDBJ whole genome shotgun (WGS) entry which is preliminary data.</text>
</comment>
<protein>
    <recommendedName>
        <fullName evidence="4">Transmembrane protein</fullName>
    </recommendedName>
</protein>
<evidence type="ECO:0000313" key="3">
    <source>
        <dbReference type="Proteomes" id="UP001612741"/>
    </source>
</evidence>
<keyword evidence="3" id="KW-1185">Reference proteome</keyword>
<sequence length="158" mass="16438">MKRRMHAAFGALALALIAVFMLSSVVAELIGDHELISAVKTAILIGVSVLVLSMAATGGSGRMLAGKARGPAIKTKQKRIAVTAAIGLGVLVPCAIVLQRMAADGSFGTTFYLIQLVEFIGGGVNITLVSLNVRDGMRLTGRIRKKPRVLAGAQGRAE</sequence>
<evidence type="ECO:0008006" key="4">
    <source>
        <dbReference type="Google" id="ProtNLM"/>
    </source>
</evidence>
<accession>A0ABW7YQE5</accession>
<feature type="transmembrane region" description="Helical" evidence="1">
    <location>
        <begin position="110"/>
        <end position="133"/>
    </location>
</feature>
<feature type="transmembrane region" description="Helical" evidence="1">
    <location>
        <begin position="80"/>
        <end position="98"/>
    </location>
</feature>
<evidence type="ECO:0000313" key="2">
    <source>
        <dbReference type="EMBL" id="MFI6497912.1"/>
    </source>
</evidence>
<name>A0ABW7YQE5_9ACTN</name>